<dbReference type="Proteomes" id="UP000325081">
    <property type="component" value="Unassembled WGS sequence"/>
</dbReference>
<dbReference type="EMBL" id="BKCP01004405">
    <property type="protein sequence ID" value="GER30890.1"/>
    <property type="molecule type" value="Genomic_DNA"/>
</dbReference>
<name>A0A5A7PDX4_STRAF</name>
<evidence type="ECO:0000313" key="3">
    <source>
        <dbReference type="Proteomes" id="UP000325081"/>
    </source>
</evidence>
<keyword evidence="1" id="KW-1133">Transmembrane helix</keyword>
<comment type="caution">
    <text evidence="2">The sequence shown here is derived from an EMBL/GenBank/DDBJ whole genome shotgun (WGS) entry which is preliminary data.</text>
</comment>
<accession>A0A5A7PDX4</accession>
<dbReference type="GO" id="GO:0016787">
    <property type="term" value="F:hydrolase activity"/>
    <property type="evidence" value="ECO:0007669"/>
    <property type="project" value="UniProtKB-KW"/>
</dbReference>
<keyword evidence="1" id="KW-0472">Membrane</keyword>
<gene>
    <name evidence="2" type="ORF">STAS_06852</name>
</gene>
<keyword evidence="1" id="KW-0812">Transmembrane</keyword>
<keyword evidence="3" id="KW-1185">Reference proteome</keyword>
<protein>
    <submittedName>
        <fullName evidence="2">P-loop containing nucleoside triphosphatehydrolases superfamily protein</fullName>
    </submittedName>
</protein>
<dbReference type="AlphaFoldDB" id="A0A5A7PDX4"/>
<sequence>MVCPCNLDVLKADVGLSLINQKFLPFLIIHQNNIHTFFTHRLQLTPPHQFRWVRLLRLHLPFRFGLGLGFGLSNWVRLLLDWRLRLLFRFRFFTFFWFRFGMVTLITLLLRLGLIPNFCHV</sequence>
<evidence type="ECO:0000256" key="1">
    <source>
        <dbReference type="SAM" id="Phobius"/>
    </source>
</evidence>
<keyword evidence="2" id="KW-0378">Hydrolase</keyword>
<evidence type="ECO:0000313" key="2">
    <source>
        <dbReference type="EMBL" id="GER30890.1"/>
    </source>
</evidence>
<reference evidence="3" key="1">
    <citation type="journal article" date="2019" name="Curr. Biol.">
        <title>Genome Sequence of Striga asiatica Provides Insight into the Evolution of Plant Parasitism.</title>
        <authorList>
            <person name="Yoshida S."/>
            <person name="Kim S."/>
            <person name="Wafula E.K."/>
            <person name="Tanskanen J."/>
            <person name="Kim Y.M."/>
            <person name="Honaas L."/>
            <person name="Yang Z."/>
            <person name="Spallek T."/>
            <person name="Conn C.E."/>
            <person name="Ichihashi Y."/>
            <person name="Cheong K."/>
            <person name="Cui S."/>
            <person name="Der J.P."/>
            <person name="Gundlach H."/>
            <person name="Jiao Y."/>
            <person name="Hori C."/>
            <person name="Ishida J.K."/>
            <person name="Kasahara H."/>
            <person name="Kiba T."/>
            <person name="Kim M.S."/>
            <person name="Koo N."/>
            <person name="Laohavisit A."/>
            <person name="Lee Y.H."/>
            <person name="Lumba S."/>
            <person name="McCourt P."/>
            <person name="Mortimer J.C."/>
            <person name="Mutuku J.M."/>
            <person name="Nomura T."/>
            <person name="Sasaki-Sekimoto Y."/>
            <person name="Seto Y."/>
            <person name="Wang Y."/>
            <person name="Wakatake T."/>
            <person name="Sakakibara H."/>
            <person name="Demura T."/>
            <person name="Yamaguchi S."/>
            <person name="Yoneyama K."/>
            <person name="Manabe R.I."/>
            <person name="Nelson D.C."/>
            <person name="Schulman A.H."/>
            <person name="Timko M.P."/>
            <person name="dePamphilis C.W."/>
            <person name="Choi D."/>
            <person name="Shirasu K."/>
        </authorList>
    </citation>
    <scope>NUCLEOTIDE SEQUENCE [LARGE SCALE GENOMIC DNA]</scope>
    <source>
        <strain evidence="3">cv. UVA1</strain>
    </source>
</reference>
<proteinExistence type="predicted"/>
<organism evidence="2 3">
    <name type="scientific">Striga asiatica</name>
    <name type="common">Asiatic witchweed</name>
    <name type="synonym">Buchnera asiatica</name>
    <dbReference type="NCBI Taxonomy" id="4170"/>
    <lineage>
        <taxon>Eukaryota</taxon>
        <taxon>Viridiplantae</taxon>
        <taxon>Streptophyta</taxon>
        <taxon>Embryophyta</taxon>
        <taxon>Tracheophyta</taxon>
        <taxon>Spermatophyta</taxon>
        <taxon>Magnoliopsida</taxon>
        <taxon>eudicotyledons</taxon>
        <taxon>Gunneridae</taxon>
        <taxon>Pentapetalae</taxon>
        <taxon>asterids</taxon>
        <taxon>lamiids</taxon>
        <taxon>Lamiales</taxon>
        <taxon>Orobanchaceae</taxon>
        <taxon>Buchnereae</taxon>
        <taxon>Striga</taxon>
    </lineage>
</organism>
<feature type="transmembrane region" description="Helical" evidence="1">
    <location>
        <begin position="92"/>
        <end position="114"/>
    </location>
</feature>